<evidence type="ECO:0000256" key="1">
    <source>
        <dbReference type="ARBA" id="ARBA00022741"/>
    </source>
</evidence>
<dbReference type="PANTHER" id="PTHR10695">
    <property type="entry name" value="DEPHOSPHO-COA KINASE-RELATED"/>
    <property type="match status" value="1"/>
</dbReference>
<comment type="catalytic activity">
    <reaction evidence="3">
        <text>3'-dephospho-CoA + ATP = ADP + CoA + H(+)</text>
        <dbReference type="Rhea" id="RHEA:18245"/>
        <dbReference type="ChEBI" id="CHEBI:15378"/>
        <dbReference type="ChEBI" id="CHEBI:30616"/>
        <dbReference type="ChEBI" id="CHEBI:57287"/>
        <dbReference type="ChEBI" id="CHEBI:57328"/>
        <dbReference type="ChEBI" id="CHEBI:456216"/>
        <dbReference type="EC" id="2.7.1.24"/>
    </reaction>
</comment>
<keyword evidence="3" id="KW-0963">Cytoplasm</keyword>
<keyword evidence="3" id="KW-0808">Transferase</keyword>
<comment type="similarity">
    <text evidence="3">Belongs to the CoaE family.</text>
</comment>
<dbReference type="GO" id="GO:0016301">
    <property type="term" value="F:kinase activity"/>
    <property type="evidence" value="ECO:0007669"/>
    <property type="project" value="UniProtKB-KW"/>
</dbReference>
<evidence type="ECO:0000313" key="5">
    <source>
        <dbReference type="EMBL" id="GAA5531772.1"/>
    </source>
</evidence>
<comment type="subcellular location">
    <subcellularLocation>
        <location evidence="3">Cytoplasm</location>
    </subcellularLocation>
</comment>
<dbReference type="EMBL" id="BAABRV010000001">
    <property type="protein sequence ID" value="GAA5531772.1"/>
    <property type="molecule type" value="Genomic_DNA"/>
</dbReference>
<keyword evidence="3 5" id="KW-0418">Kinase</keyword>
<dbReference type="EC" id="2.7.1.24" evidence="3 4"/>
<proteinExistence type="inferred from homology"/>
<dbReference type="PANTHER" id="PTHR10695:SF46">
    <property type="entry name" value="BIFUNCTIONAL COENZYME A SYNTHASE-RELATED"/>
    <property type="match status" value="1"/>
</dbReference>
<dbReference type="Proteomes" id="UP001404956">
    <property type="component" value="Unassembled WGS sequence"/>
</dbReference>
<protein>
    <recommendedName>
        <fullName evidence="3 4">Dephospho-CoA kinase</fullName>
        <ecNumber evidence="3 4">2.7.1.24</ecNumber>
    </recommendedName>
    <alternativeName>
        <fullName evidence="3">Dephosphocoenzyme A kinase</fullName>
    </alternativeName>
</protein>
<evidence type="ECO:0000256" key="4">
    <source>
        <dbReference type="NCBIfam" id="TIGR00152"/>
    </source>
</evidence>
<feature type="binding site" evidence="3">
    <location>
        <begin position="18"/>
        <end position="23"/>
    </location>
    <ligand>
        <name>ATP</name>
        <dbReference type="ChEBI" id="CHEBI:30616"/>
    </ligand>
</feature>
<dbReference type="InterPro" id="IPR027417">
    <property type="entry name" value="P-loop_NTPase"/>
</dbReference>
<reference evidence="5 6" key="1">
    <citation type="submission" date="2024-02" db="EMBL/GenBank/DDBJ databases">
        <title>Deinococcus aluminii NBRC 112889.</title>
        <authorList>
            <person name="Ichikawa N."/>
            <person name="Katano-Makiyama Y."/>
            <person name="Hidaka K."/>
        </authorList>
    </citation>
    <scope>NUCLEOTIDE SEQUENCE [LARGE SCALE GENOMIC DNA]</scope>
    <source>
        <strain evidence="5 6">NBRC 112889</strain>
    </source>
</reference>
<dbReference type="Gene3D" id="3.40.50.300">
    <property type="entry name" value="P-loop containing nucleotide triphosphate hydrolases"/>
    <property type="match status" value="1"/>
</dbReference>
<comment type="caution">
    <text evidence="5">The sequence shown here is derived from an EMBL/GenBank/DDBJ whole genome shotgun (WGS) entry which is preliminary data.</text>
</comment>
<gene>
    <name evidence="5" type="primary">coaE_1</name>
    <name evidence="3" type="synonym">coaE</name>
    <name evidence="5" type="ORF">Dalu01_00147</name>
</gene>
<dbReference type="PROSITE" id="PS51219">
    <property type="entry name" value="DPCK"/>
    <property type="match status" value="1"/>
</dbReference>
<dbReference type="Pfam" id="PF01121">
    <property type="entry name" value="CoaE"/>
    <property type="match status" value="1"/>
</dbReference>
<accession>A0ABP9X8Q4</accession>
<sequence length="217" mass="22914">MTPRPSHPRRLGLTGSIGAGKSTVAGLLRARGLTVLDADAVAREVTHDPAVLAEIGAAFPGVVRGGVLDRAALAGVAFADPARLAVLNAITHPRVRQRMLALEQAAAARGEGWIVQDVPLLFEGGLEAQMDAVLVVDAPLALRLSRVTARSGLSAEEVLARDARQMPADEKRKRATFVLDNSGDLAELERQVDAALRTLGIQPSAFSPQQEESPSNR</sequence>
<dbReference type="RefSeq" id="WP_345450277.1">
    <property type="nucleotide sequence ID" value="NZ_BAABRV010000001.1"/>
</dbReference>
<keyword evidence="6" id="KW-1185">Reference proteome</keyword>
<keyword evidence="1 3" id="KW-0547">Nucleotide-binding</keyword>
<dbReference type="NCBIfam" id="TIGR00152">
    <property type="entry name" value="dephospho-CoA kinase"/>
    <property type="match status" value="1"/>
</dbReference>
<comment type="function">
    <text evidence="3">Catalyzes the phosphorylation of the 3'-hydroxyl group of dephosphocoenzyme A to form coenzyme A.</text>
</comment>
<keyword evidence="2 3" id="KW-0067">ATP-binding</keyword>
<dbReference type="InterPro" id="IPR001977">
    <property type="entry name" value="Depp_CoAkinase"/>
</dbReference>
<evidence type="ECO:0000256" key="2">
    <source>
        <dbReference type="ARBA" id="ARBA00022840"/>
    </source>
</evidence>
<evidence type="ECO:0000313" key="6">
    <source>
        <dbReference type="Proteomes" id="UP001404956"/>
    </source>
</evidence>
<name>A0ABP9X8Q4_9DEIO</name>
<dbReference type="SUPFAM" id="SSF52540">
    <property type="entry name" value="P-loop containing nucleoside triphosphate hydrolases"/>
    <property type="match status" value="1"/>
</dbReference>
<dbReference type="HAMAP" id="MF_00376">
    <property type="entry name" value="Dephospho_CoA_kinase"/>
    <property type="match status" value="1"/>
</dbReference>
<comment type="pathway">
    <text evidence="3">Cofactor biosynthesis; coenzyme A biosynthesis; CoA from (R)-pantothenate: step 5/5.</text>
</comment>
<evidence type="ECO:0000256" key="3">
    <source>
        <dbReference type="HAMAP-Rule" id="MF_00376"/>
    </source>
</evidence>
<dbReference type="CDD" id="cd02022">
    <property type="entry name" value="DPCK"/>
    <property type="match status" value="1"/>
</dbReference>
<keyword evidence="3" id="KW-0173">Coenzyme A biosynthesis</keyword>
<organism evidence="5 6">
    <name type="scientific">Deinococcus aluminii</name>
    <dbReference type="NCBI Taxonomy" id="1656885"/>
    <lineage>
        <taxon>Bacteria</taxon>
        <taxon>Thermotogati</taxon>
        <taxon>Deinococcota</taxon>
        <taxon>Deinococci</taxon>
        <taxon>Deinococcales</taxon>
        <taxon>Deinococcaceae</taxon>
        <taxon>Deinococcus</taxon>
    </lineage>
</organism>